<dbReference type="RefSeq" id="WP_107493090.1">
    <property type="nucleotide sequence ID" value="NZ_PZKC01000005.1"/>
</dbReference>
<keyword evidence="5" id="KW-0479">Metal-binding</keyword>
<evidence type="ECO:0000259" key="9">
    <source>
        <dbReference type="PROSITE" id="PS51464"/>
    </source>
</evidence>
<keyword evidence="11" id="KW-1185">Reference proteome</keyword>
<gene>
    <name evidence="10" type="ORF">C8261_07715</name>
</gene>
<dbReference type="InterPro" id="IPR046348">
    <property type="entry name" value="SIS_dom_sf"/>
</dbReference>
<feature type="site" description="Catalytically relevant" evidence="6">
    <location>
        <position position="195"/>
    </location>
</feature>
<dbReference type="EMBL" id="PZKC01000005">
    <property type="protein sequence ID" value="PTD96689.1"/>
    <property type="molecule type" value="Genomic_DNA"/>
</dbReference>
<dbReference type="InterPro" id="IPR046342">
    <property type="entry name" value="CBS_dom_sf"/>
</dbReference>
<reference evidence="10 11" key="1">
    <citation type="submission" date="2018-03" db="EMBL/GenBank/DDBJ databases">
        <authorList>
            <person name="Keele B.F."/>
        </authorList>
    </citation>
    <scope>NUCLEOTIDE SEQUENCE [LARGE SCALE GENOMIC DNA]</scope>
    <source>
        <strain evidence="10 11">D20</strain>
    </source>
</reference>
<feature type="site" description="Catalytically relevant" evidence="6">
    <location>
        <position position="61"/>
    </location>
</feature>
<proteinExistence type="inferred from homology"/>
<keyword evidence="10" id="KW-0413">Isomerase</keyword>
<keyword evidence="5" id="KW-0862">Zinc</keyword>
<evidence type="ECO:0000259" key="8">
    <source>
        <dbReference type="PROSITE" id="PS51371"/>
    </source>
</evidence>
<evidence type="ECO:0000256" key="6">
    <source>
        <dbReference type="PIRSR" id="PIRSR004692-3"/>
    </source>
</evidence>
<dbReference type="InterPro" id="IPR004800">
    <property type="entry name" value="KdsD/KpsF-type"/>
</dbReference>
<dbReference type="Gene3D" id="3.40.50.10490">
    <property type="entry name" value="Glucose-6-phosphate isomerase like protein, domain 1"/>
    <property type="match status" value="1"/>
</dbReference>
<sequence length="331" mass="34363">MTPPSPTPAPHAGAATLARRVLRIEAAAVAALAERVGEDFERAVALILQRRGRVIVTGIGKSGHVARKLAATLASTGTPAYFVHAAEAAHGDLGMITADDVVIALSYSGTSEEVLTIVPLVKRQGARLISITGRADSPLAREADIHLDAAVSEEACPLNLAPTASTTAALALGDALAVALLDARGFGAEDFARSHPGGALGRRLLTHVRDVMRDATRVPAVGTDASLTDALLQMSRGGMGMVAVIDAERRPLGIFTDGDLRRSLEKGCDVRSARLAEVMSAAPRTISPDALAAEAAEMMERLRISQLLAVDAQGCLAGALTTHDLMQAKVI</sequence>
<comment type="caution">
    <text evidence="10">The sequence shown here is derived from an EMBL/GenBank/DDBJ whole genome shotgun (WGS) entry which is preliminary data.</text>
</comment>
<organism evidence="10 11">
    <name type="scientific">Pseudothauera lacus</name>
    <dbReference type="NCBI Taxonomy" id="2136175"/>
    <lineage>
        <taxon>Bacteria</taxon>
        <taxon>Pseudomonadati</taxon>
        <taxon>Pseudomonadota</taxon>
        <taxon>Betaproteobacteria</taxon>
        <taxon>Rhodocyclales</taxon>
        <taxon>Zoogloeaceae</taxon>
        <taxon>Pseudothauera</taxon>
    </lineage>
</organism>
<dbReference type="OrthoDB" id="9762536at2"/>
<keyword evidence="2" id="KW-0677">Repeat</keyword>
<feature type="domain" description="CBS" evidence="8">
    <location>
        <begin position="212"/>
        <end position="270"/>
    </location>
</feature>
<feature type="site" description="Catalytically relevant" evidence="6">
    <location>
        <position position="113"/>
    </location>
</feature>
<dbReference type="GO" id="GO:0097367">
    <property type="term" value="F:carbohydrate derivative binding"/>
    <property type="evidence" value="ECO:0007669"/>
    <property type="project" value="InterPro"/>
</dbReference>
<evidence type="ECO:0000256" key="2">
    <source>
        <dbReference type="ARBA" id="ARBA00022737"/>
    </source>
</evidence>
<dbReference type="InterPro" id="IPR001347">
    <property type="entry name" value="SIS_dom"/>
</dbReference>
<dbReference type="Proteomes" id="UP000241193">
    <property type="component" value="Unassembled WGS sequence"/>
</dbReference>
<dbReference type="GO" id="GO:0005975">
    <property type="term" value="P:carbohydrate metabolic process"/>
    <property type="evidence" value="ECO:0007669"/>
    <property type="project" value="InterPro"/>
</dbReference>
<dbReference type="CDD" id="cd05014">
    <property type="entry name" value="SIS_Kpsf"/>
    <property type="match status" value="1"/>
</dbReference>
<dbReference type="PIRSF" id="PIRSF004692">
    <property type="entry name" value="KdsD_KpsF"/>
    <property type="match status" value="1"/>
</dbReference>
<dbReference type="NCBIfam" id="TIGR00393">
    <property type="entry name" value="kpsF"/>
    <property type="match status" value="1"/>
</dbReference>
<accession>A0A2T4IFY2</accession>
<dbReference type="Pfam" id="PF00571">
    <property type="entry name" value="CBS"/>
    <property type="match status" value="2"/>
</dbReference>
<evidence type="ECO:0000256" key="4">
    <source>
        <dbReference type="PIRNR" id="PIRNR004692"/>
    </source>
</evidence>
<dbReference type="SUPFAM" id="SSF53697">
    <property type="entry name" value="SIS domain"/>
    <property type="match status" value="1"/>
</dbReference>
<comment type="similarity">
    <text evidence="1 4">Belongs to the SIS family. GutQ/KpsF subfamily.</text>
</comment>
<reference evidence="10 11" key="2">
    <citation type="submission" date="2018-04" db="EMBL/GenBank/DDBJ databases">
        <title>Thauera lacus sp. nov., isolated from an saline lake in Inner Mongolia, China.</title>
        <authorList>
            <person name="Liang Q.-Y."/>
        </authorList>
    </citation>
    <scope>NUCLEOTIDE SEQUENCE [LARGE SCALE GENOMIC DNA]</scope>
    <source>
        <strain evidence="10 11">D20</strain>
    </source>
</reference>
<keyword evidence="3 7" id="KW-0129">CBS domain</keyword>
<feature type="binding site" evidence="5">
    <location>
        <position position="84"/>
    </location>
    <ligand>
        <name>Zn(2+)</name>
        <dbReference type="ChEBI" id="CHEBI:29105"/>
    </ligand>
</feature>
<dbReference type="AlphaFoldDB" id="A0A2T4IFY2"/>
<feature type="domain" description="SIS" evidence="9">
    <location>
        <begin position="43"/>
        <end position="186"/>
    </location>
</feature>
<feature type="site" description="Catalytically relevant" evidence="6">
    <location>
        <position position="154"/>
    </location>
</feature>
<evidence type="ECO:0000313" key="11">
    <source>
        <dbReference type="Proteomes" id="UP000241193"/>
    </source>
</evidence>
<dbReference type="PANTHER" id="PTHR42745">
    <property type="match status" value="1"/>
</dbReference>
<dbReference type="CDD" id="cd04604">
    <property type="entry name" value="CBS_pair_SIS_assoc"/>
    <property type="match status" value="1"/>
</dbReference>
<dbReference type="PROSITE" id="PS51371">
    <property type="entry name" value="CBS"/>
    <property type="match status" value="2"/>
</dbReference>
<dbReference type="Pfam" id="PF01380">
    <property type="entry name" value="SIS"/>
    <property type="match status" value="1"/>
</dbReference>
<dbReference type="Gene3D" id="3.10.580.10">
    <property type="entry name" value="CBS-domain"/>
    <property type="match status" value="1"/>
</dbReference>
<evidence type="ECO:0000256" key="7">
    <source>
        <dbReference type="PROSITE-ProRule" id="PRU00703"/>
    </source>
</evidence>
<dbReference type="InterPro" id="IPR000644">
    <property type="entry name" value="CBS_dom"/>
</dbReference>
<dbReference type="PANTHER" id="PTHR42745:SF1">
    <property type="entry name" value="ARABINOSE 5-PHOSPHATE ISOMERASE KDSD"/>
    <property type="match status" value="1"/>
</dbReference>
<evidence type="ECO:0000256" key="5">
    <source>
        <dbReference type="PIRSR" id="PIRSR004692-2"/>
    </source>
</evidence>
<dbReference type="FunFam" id="3.40.50.10490:FF:000011">
    <property type="entry name" value="Arabinose 5-phosphate isomerase"/>
    <property type="match status" value="1"/>
</dbReference>
<name>A0A2T4IFY2_9RHOO</name>
<dbReference type="GO" id="GO:0019146">
    <property type="term" value="F:arabinose-5-phosphate isomerase activity"/>
    <property type="evidence" value="ECO:0007669"/>
    <property type="project" value="UniProtKB-ARBA"/>
</dbReference>
<evidence type="ECO:0000313" key="10">
    <source>
        <dbReference type="EMBL" id="PTD96689.1"/>
    </source>
</evidence>
<dbReference type="GO" id="GO:0046872">
    <property type="term" value="F:metal ion binding"/>
    <property type="evidence" value="ECO:0007669"/>
    <property type="project" value="UniProtKB-KW"/>
</dbReference>
<protein>
    <submittedName>
        <fullName evidence="10">KpsF/GutQ family sugar-phosphate isomerase</fullName>
    </submittedName>
</protein>
<feature type="domain" description="CBS" evidence="8">
    <location>
        <begin position="279"/>
        <end position="331"/>
    </location>
</feature>
<dbReference type="InterPro" id="IPR050986">
    <property type="entry name" value="GutQ/KpsF_isomerases"/>
</dbReference>
<dbReference type="GO" id="GO:1901135">
    <property type="term" value="P:carbohydrate derivative metabolic process"/>
    <property type="evidence" value="ECO:0007669"/>
    <property type="project" value="InterPro"/>
</dbReference>
<dbReference type="SMART" id="SM00116">
    <property type="entry name" value="CBS"/>
    <property type="match status" value="2"/>
</dbReference>
<dbReference type="InterPro" id="IPR035474">
    <property type="entry name" value="SIS_Kpsf"/>
</dbReference>
<evidence type="ECO:0000256" key="1">
    <source>
        <dbReference type="ARBA" id="ARBA00008165"/>
    </source>
</evidence>
<evidence type="ECO:0000256" key="3">
    <source>
        <dbReference type="ARBA" id="ARBA00023122"/>
    </source>
</evidence>
<dbReference type="PROSITE" id="PS51464">
    <property type="entry name" value="SIS"/>
    <property type="match status" value="1"/>
</dbReference>